<dbReference type="eggNOG" id="COG0724">
    <property type="taxonomic scope" value="Bacteria"/>
</dbReference>
<proteinExistence type="predicted"/>
<dbReference type="STRING" id="522772.Dacet_1277"/>
<protein>
    <submittedName>
        <fullName evidence="4">RNP-1 like RNA-binding protein</fullName>
    </submittedName>
</protein>
<dbReference type="GO" id="GO:0003723">
    <property type="term" value="F:RNA binding"/>
    <property type="evidence" value="ECO:0007669"/>
    <property type="project" value="UniProtKB-KW"/>
</dbReference>
<evidence type="ECO:0000313" key="5">
    <source>
        <dbReference type="Proteomes" id="UP000002012"/>
    </source>
</evidence>
<dbReference type="InterPro" id="IPR035979">
    <property type="entry name" value="RBD_domain_sf"/>
</dbReference>
<dbReference type="InterPro" id="IPR012677">
    <property type="entry name" value="Nucleotide-bd_a/b_plait_sf"/>
</dbReference>
<dbReference type="Pfam" id="PF00076">
    <property type="entry name" value="RRM_1"/>
    <property type="match status" value="1"/>
</dbReference>
<feature type="compositionally biased region" description="Gly residues" evidence="2">
    <location>
        <begin position="85"/>
        <end position="94"/>
    </location>
</feature>
<dbReference type="SMART" id="SM00360">
    <property type="entry name" value="RRM"/>
    <property type="match status" value="1"/>
</dbReference>
<reference evidence="4 5" key="1">
    <citation type="journal article" date="2010" name="Stand. Genomic Sci.">
        <title>Complete genome sequence of Denitrovibrio acetiphilus type strain (N2460).</title>
        <authorList>
            <person name="Kiss H."/>
            <person name="Lang E."/>
            <person name="Lapidus A."/>
            <person name="Copeland A."/>
            <person name="Nolan M."/>
            <person name="Glavina Del Rio T."/>
            <person name="Chen F."/>
            <person name="Lucas S."/>
            <person name="Tice H."/>
            <person name="Cheng J.F."/>
            <person name="Han C."/>
            <person name="Goodwin L."/>
            <person name="Pitluck S."/>
            <person name="Liolios K."/>
            <person name="Pati A."/>
            <person name="Ivanova N."/>
            <person name="Mavromatis K."/>
            <person name="Chen A."/>
            <person name="Palaniappan K."/>
            <person name="Land M."/>
            <person name="Hauser L."/>
            <person name="Chang Y.J."/>
            <person name="Jeffries C.D."/>
            <person name="Detter J.C."/>
            <person name="Brettin T."/>
            <person name="Spring S."/>
            <person name="Rohde M."/>
            <person name="Goker M."/>
            <person name="Woyke T."/>
            <person name="Bristow J."/>
            <person name="Eisen J.A."/>
            <person name="Markowitz V."/>
            <person name="Hugenholtz P."/>
            <person name="Kyrpides N.C."/>
            <person name="Klenk H.P."/>
        </authorList>
    </citation>
    <scope>NUCLEOTIDE SEQUENCE [LARGE SCALE GENOMIC DNA]</scope>
    <source>
        <strain evidence="5">DSM 12809 / NBRC 114555 / N2460</strain>
    </source>
</reference>
<dbReference type="Gene3D" id="3.30.70.330">
    <property type="match status" value="1"/>
</dbReference>
<dbReference type="CDD" id="cd21608">
    <property type="entry name" value="RRM2_NsCP33_like"/>
    <property type="match status" value="1"/>
</dbReference>
<name>D4H7Q0_DENA2</name>
<dbReference type="Proteomes" id="UP000002012">
    <property type="component" value="Chromosome"/>
</dbReference>
<evidence type="ECO:0000256" key="2">
    <source>
        <dbReference type="SAM" id="MobiDB-lite"/>
    </source>
</evidence>
<dbReference type="OrthoDB" id="9798855at2"/>
<dbReference type="InterPro" id="IPR052462">
    <property type="entry name" value="SLIRP/GR-RBP-like"/>
</dbReference>
<evidence type="ECO:0000256" key="1">
    <source>
        <dbReference type="ARBA" id="ARBA00022884"/>
    </source>
</evidence>
<dbReference type="InterPro" id="IPR048289">
    <property type="entry name" value="RRM2_NsCP33-like"/>
</dbReference>
<dbReference type="InterPro" id="IPR000504">
    <property type="entry name" value="RRM_dom"/>
</dbReference>
<dbReference type="RefSeq" id="WP_013010571.1">
    <property type="nucleotide sequence ID" value="NC_013943.1"/>
</dbReference>
<evidence type="ECO:0000313" key="4">
    <source>
        <dbReference type="EMBL" id="ADD68049.1"/>
    </source>
</evidence>
<keyword evidence="5" id="KW-1185">Reference proteome</keyword>
<dbReference type="HOGENOM" id="CLU_012062_28_8_0"/>
<dbReference type="PROSITE" id="PS50102">
    <property type="entry name" value="RRM"/>
    <property type="match status" value="1"/>
</dbReference>
<accession>D4H7Q0</accession>
<dbReference type="PaxDb" id="522772-Dacet_1277"/>
<feature type="region of interest" description="Disordered" evidence="2">
    <location>
        <begin position="69"/>
        <end position="94"/>
    </location>
</feature>
<keyword evidence="1" id="KW-0694">RNA-binding</keyword>
<dbReference type="AlphaFoldDB" id="D4H7Q0"/>
<organism evidence="4 5">
    <name type="scientific">Denitrovibrio acetiphilus (strain DSM 12809 / NBRC 114555 / N2460)</name>
    <dbReference type="NCBI Taxonomy" id="522772"/>
    <lineage>
        <taxon>Bacteria</taxon>
        <taxon>Pseudomonadati</taxon>
        <taxon>Deferribacterota</taxon>
        <taxon>Deferribacteres</taxon>
        <taxon>Deferribacterales</taxon>
        <taxon>Geovibrionaceae</taxon>
        <taxon>Denitrovibrio</taxon>
    </lineage>
</organism>
<gene>
    <name evidence="4" type="ordered locus">Dacet_1277</name>
</gene>
<dbReference type="EMBL" id="CP001968">
    <property type="protein sequence ID" value="ADD68049.1"/>
    <property type="molecule type" value="Genomic_DNA"/>
</dbReference>
<dbReference type="PANTHER" id="PTHR48027">
    <property type="entry name" value="HETEROGENEOUS NUCLEAR RIBONUCLEOPROTEIN 87F-RELATED"/>
    <property type="match status" value="1"/>
</dbReference>
<dbReference type="KEGG" id="dap:Dacet_1277"/>
<dbReference type="InParanoid" id="D4H7Q0"/>
<dbReference type="SUPFAM" id="SSF54928">
    <property type="entry name" value="RNA-binding domain, RBD"/>
    <property type="match status" value="1"/>
</dbReference>
<feature type="domain" description="RRM" evidence="3">
    <location>
        <begin position="1"/>
        <end position="79"/>
    </location>
</feature>
<sequence>MNIYVGNLSYTSSEDELFELFENMGQVDSARIITDRDTGRSKGFGFVEMADAEQAKAAIEQLNGTEFGGRNLTVNEAKPRNNDRSGGGFNNRRY</sequence>
<evidence type="ECO:0000259" key="3">
    <source>
        <dbReference type="PROSITE" id="PS50102"/>
    </source>
</evidence>